<organism evidence="1 2">
    <name type="scientific">Sphingorhabdus wooponensis</name>
    <dbReference type="NCBI Taxonomy" id="940136"/>
    <lineage>
        <taxon>Bacteria</taxon>
        <taxon>Pseudomonadati</taxon>
        <taxon>Pseudomonadota</taxon>
        <taxon>Alphaproteobacteria</taxon>
        <taxon>Sphingomonadales</taxon>
        <taxon>Sphingomonadaceae</taxon>
        <taxon>Sphingorhabdus</taxon>
    </lineage>
</organism>
<protein>
    <recommendedName>
        <fullName evidence="3">DUF600 family protein</fullName>
    </recommendedName>
</protein>
<evidence type="ECO:0000313" key="2">
    <source>
        <dbReference type="Proteomes" id="UP000268553"/>
    </source>
</evidence>
<gene>
    <name evidence="1" type="ORF">D7D48_01835</name>
</gene>
<dbReference type="AlphaFoldDB" id="A0A3R8RCA8"/>
<reference evidence="1 2" key="1">
    <citation type="submission" date="2018-12" db="EMBL/GenBank/DDBJ databases">
        <authorList>
            <person name="Kim S.-J."/>
            <person name="Jung G.-Y."/>
        </authorList>
    </citation>
    <scope>NUCLEOTIDE SEQUENCE [LARGE SCALE GENOMIC DNA]</scope>
    <source>
        <strain evidence="1 2">03SU3-P</strain>
    </source>
</reference>
<evidence type="ECO:0000313" key="1">
    <source>
        <dbReference type="EMBL" id="RRQ51663.1"/>
    </source>
</evidence>
<name>A0A3R8RCA8_9SPHN</name>
<dbReference type="Proteomes" id="UP000268553">
    <property type="component" value="Unassembled WGS sequence"/>
</dbReference>
<dbReference type="EMBL" id="RWJI01000001">
    <property type="protein sequence ID" value="RRQ51663.1"/>
    <property type="molecule type" value="Genomic_DNA"/>
</dbReference>
<dbReference type="RefSeq" id="WP_125229676.1">
    <property type="nucleotide sequence ID" value="NZ_RWJI01000001.1"/>
</dbReference>
<evidence type="ECO:0008006" key="3">
    <source>
        <dbReference type="Google" id="ProtNLM"/>
    </source>
</evidence>
<sequence>MATEEMGKLLNQIGQLVAKTLGKVPDDVFVFIRAADQLSGGAIFENLPEQVIYHDFGHDVHDTILELWDAAPADKKWSMLLYDIKDGRFDAKFLYTEDLKDDWDSLDYRQDALRARYGDKPVIYPKRDGKFRILTLDDFPNEDENPAA</sequence>
<comment type="caution">
    <text evidence="1">The sequence shown here is derived from an EMBL/GenBank/DDBJ whole genome shotgun (WGS) entry which is preliminary data.</text>
</comment>
<proteinExistence type="predicted"/>
<keyword evidence="2" id="KW-1185">Reference proteome</keyword>
<dbReference type="OrthoDB" id="7573411at2"/>
<accession>A0A3R8RCA8</accession>